<protein>
    <submittedName>
        <fullName evidence="2">Uncharacterized protein</fullName>
    </submittedName>
</protein>
<evidence type="ECO:0000313" key="2">
    <source>
        <dbReference type="EMBL" id="TXS96667.1"/>
    </source>
</evidence>
<feature type="transmembrane region" description="Helical" evidence="1">
    <location>
        <begin position="77"/>
        <end position="98"/>
    </location>
</feature>
<organism evidence="2 3">
    <name type="scientific">Parahaliea maris</name>
    <dbReference type="NCBI Taxonomy" id="2716870"/>
    <lineage>
        <taxon>Bacteria</taxon>
        <taxon>Pseudomonadati</taxon>
        <taxon>Pseudomonadota</taxon>
        <taxon>Gammaproteobacteria</taxon>
        <taxon>Cellvibrionales</taxon>
        <taxon>Halieaceae</taxon>
        <taxon>Parahaliea</taxon>
    </lineage>
</organism>
<feature type="transmembrane region" description="Helical" evidence="1">
    <location>
        <begin position="26"/>
        <end position="45"/>
    </location>
</feature>
<dbReference type="RefSeq" id="WP_148066931.1">
    <property type="nucleotide sequence ID" value="NZ_VRZA01000001.1"/>
</dbReference>
<proteinExistence type="predicted"/>
<evidence type="ECO:0000313" key="3">
    <source>
        <dbReference type="Proteomes" id="UP000321039"/>
    </source>
</evidence>
<accession>A0A5C9AAP4</accession>
<sequence length="104" mass="10963">MRQLTALLVAGSGVWQVATLWLGPLTQGGLLTALTGGVYLLMSVGLSGQSRFSLFVAIVLPAAHLWFSYGLDNSASASTLAAIDAIVILLSTRVLWALRHQPSL</sequence>
<comment type="caution">
    <text evidence="2">The sequence shown here is derived from an EMBL/GenBank/DDBJ whole genome shotgun (WGS) entry which is preliminary data.</text>
</comment>
<reference evidence="2 3" key="1">
    <citation type="submission" date="2019-08" db="EMBL/GenBank/DDBJ databases">
        <title>Parahaliea maris sp. nov., isolated from the surface seawater.</title>
        <authorList>
            <person name="Liu Y."/>
        </authorList>
    </citation>
    <scope>NUCLEOTIDE SEQUENCE [LARGE SCALE GENOMIC DNA]</scope>
    <source>
        <strain evidence="2 3">HSLHS9</strain>
    </source>
</reference>
<keyword evidence="1" id="KW-0812">Transmembrane</keyword>
<name>A0A5C9AAP4_9GAMM</name>
<keyword evidence="3" id="KW-1185">Reference proteome</keyword>
<keyword evidence="1" id="KW-1133">Transmembrane helix</keyword>
<dbReference type="EMBL" id="VRZA01000001">
    <property type="protein sequence ID" value="TXS96667.1"/>
    <property type="molecule type" value="Genomic_DNA"/>
</dbReference>
<gene>
    <name evidence="2" type="ORF">FV139_04130</name>
</gene>
<keyword evidence="1" id="KW-0472">Membrane</keyword>
<dbReference type="AlphaFoldDB" id="A0A5C9AAP4"/>
<evidence type="ECO:0000256" key="1">
    <source>
        <dbReference type="SAM" id="Phobius"/>
    </source>
</evidence>
<feature type="transmembrane region" description="Helical" evidence="1">
    <location>
        <begin position="52"/>
        <end position="71"/>
    </location>
</feature>
<dbReference type="Proteomes" id="UP000321039">
    <property type="component" value="Unassembled WGS sequence"/>
</dbReference>